<gene>
    <name evidence="2" type="ORF">PanWU01x14_371190</name>
</gene>
<comment type="caution">
    <text evidence="2">The sequence shown here is derived from an EMBL/GenBank/DDBJ whole genome shotgun (WGS) entry which is preliminary data.</text>
</comment>
<name>A0A2P5A3Y0_PARAD</name>
<accession>A0A2P5A3Y0</accession>
<evidence type="ECO:0000313" key="2">
    <source>
        <dbReference type="EMBL" id="PON31260.1"/>
    </source>
</evidence>
<organism evidence="2 3">
    <name type="scientific">Parasponia andersonii</name>
    <name type="common">Sponia andersonii</name>
    <dbReference type="NCBI Taxonomy" id="3476"/>
    <lineage>
        <taxon>Eukaryota</taxon>
        <taxon>Viridiplantae</taxon>
        <taxon>Streptophyta</taxon>
        <taxon>Embryophyta</taxon>
        <taxon>Tracheophyta</taxon>
        <taxon>Spermatophyta</taxon>
        <taxon>Magnoliopsida</taxon>
        <taxon>eudicotyledons</taxon>
        <taxon>Gunneridae</taxon>
        <taxon>Pentapetalae</taxon>
        <taxon>rosids</taxon>
        <taxon>fabids</taxon>
        <taxon>Rosales</taxon>
        <taxon>Cannabaceae</taxon>
        <taxon>Parasponia</taxon>
    </lineage>
</organism>
<proteinExistence type="predicted"/>
<feature type="region of interest" description="Disordered" evidence="1">
    <location>
        <begin position="108"/>
        <end position="143"/>
    </location>
</feature>
<feature type="non-terminal residue" evidence="2">
    <location>
        <position position="1"/>
    </location>
</feature>
<reference evidence="3" key="1">
    <citation type="submission" date="2016-06" db="EMBL/GenBank/DDBJ databases">
        <title>Parallel loss of symbiosis genes in relatives of nitrogen-fixing non-legume Parasponia.</title>
        <authorList>
            <person name="Van Velzen R."/>
            <person name="Holmer R."/>
            <person name="Bu F."/>
            <person name="Rutten L."/>
            <person name="Van Zeijl A."/>
            <person name="Liu W."/>
            <person name="Santuari L."/>
            <person name="Cao Q."/>
            <person name="Sharma T."/>
            <person name="Shen D."/>
            <person name="Roswanjaya Y."/>
            <person name="Wardhani T."/>
            <person name="Kalhor M.S."/>
            <person name="Jansen J."/>
            <person name="Van den Hoogen J."/>
            <person name="Gungor B."/>
            <person name="Hartog M."/>
            <person name="Hontelez J."/>
            <person name="Verver J."/>
            <person name="Yang W.-C."/>
            <person name="Schijlen E."/>
            <person name="Repin R."/>
            <person name="Schilthuizen M."/>
            <person name="Schranz E."/>
            <person name="Heidstra R."/>
            <person name="Miyata K."/>
            <person name="Fedorova E."/>
            <person name="Kohlen W."/>
            <person name="Bisseling T."/>
            <person name="Smit S."/>
            <person name="Geurts R."/>
        </authorList>
    </citation>
    <scope>NUCLEOTIDE SEQUENCE [LARGE SCALE GENOMIC DNA]</scope>
    <source>
        <strain evidence="3">cv. WU1-14</strain>
    </source>
</reference>
<protein>
    <submittedName>
        <fullName evidence="2">Uncharacterized protein</fullName>
    </submittedName>
</protein>
<feature type="region of interest" description="Disordered" evidence="1">
    <location>
        <begin position="35"/>
        <end position="62"/>
    </location>
</feature>
<evidence type="ECO:0000313" key="3">
    <source>
        <dbReference type="Proteomes" id="UP000237105"/>
    </source>
</evidence>
<keyword evidence="3" id="KW-1185">Reference proteome</keyword>
<dbReference type="AlphaFoldDB" id="A0A2P5A3Y0"/>
<sequence>IFWDSEDMWTVGEYNTSGSETRGRLVRNCSNSLAPSVGRRMTTRSTRLDAEGSSREARPDQEQKLDQMLVALAEANQKAKIAHKAILGLKDEVAEVRRDNAHLEGLLASEDRTQRREDFDEEVQQEFGSQPRGEAPILSGSRM</sequence>
<dbReference type="Proteomes" id="UP000237105">
    <property type="component" value="Unassembled WGS sequence"/>
</dbReference>
<dbReference type="EMBL" id="JXTB01001196">
    <property type="protein sequence ID" value="PON31260.1"/>
    <property type="molecule type" value="Genomic_DNA"/>
</dbReference>
<evidence type="ECO:0000256" key="1">
    <source>
        <dbReference type="SAM" id="MobiDB-lite"/>
    </source>
</evidence>
<feature type="compositionally biased region" description="Basic and acidic residues" evidence="1">
    <location>
        <begin position="109"/>
        <end position="118"/>
    </location>
</feature>
<feature type="compositionally biased region" description="Basic and acidic residues" evidence="1">
    <location>
        <begin position="46"/>
        <end position="62"/>
    </location>
</feature>